<proteinExistence type="predicted"/>
<accession>A0A451A7I6</accession>
<evidence type="ECO:0000313" key="1">
    <source>
        <dbReference type="EMBL" id="VFK62006.1"/>
    </source>
</evidence>
<name>A0A451A7I6_9GAMM</name>
<gene>
    <name evidence="1" type="ORF">BECKUNK1418G_GA0071005_10218</name>
    <name evidence="2" type="ORF">BECKUNK1418H_GA0071006_10278</name>
</gene>
<dbReference type="AlphaFoldDB" id="A0A451A7I6"/>
<evidence type="ECO:0000313" key="2">
    <source>
        <dbReference type="EMBL" id="VFK70334.1"/>
    </source>
</evidence>
<organism evidence="1">
    <name type="scientific">Candidatus Kentrum sp. UNK</name>
    <dbReference type="NCBI Taxonomy" id="2126344"/>
    <lineage>
        <taxon>Bacteria</taxon>
        <taxon>Pseudomonadati</taxon>
        <taxon>Pseudomonadota</taxon>
        <taxon>Gammaproteobacteria</taxon>
        <taxon>Candidatus Kentrum</taxon>
    </lineage>
</organism>
<protein>
    <submittedName>
        <fullName evidence="1">Uncharacterized protein</fullName>
    </submittedName>
</protein>
<reference evidence="1" key="1">
    <citation type="submission" date="2019-02" db="EMBL/GenBank/DDBJ databases">
        <authorList>
            <person name="Gruber-Vodicka R. H."/>
            <person name="Seah K. B. B."/>
        </authorList>
    </citation>
    <scope>NUCLEOTIDE SEQUENCE</scope>
    <source>
        <strain evidence="2">BECK_BY19</strain>
        <strain evidence="1">BECK_BY8</strain>
    </source>
</reference>
<dbReference type="EMBL" id="CAADGD010000027">
    <property type="protein sequence ID" value="VFK70334.1"/>
    <property type="molecule type" value="Genomic_DNA"/>
</dbReference>
<dbReference type="EMBL" id="CAADFZ010000021">
    <property type="protein sequence ID" value="VFK62006.1"/>
    <property type="molecule type" value="Genomic_DNA"/>
</dbReference>
<sequence>MVCMIVPHWENLRQNDQKIRGCHFERSEKSSALKMLRMHKISPSGRDDIFIYAMEFWFRPGWG</sequence>